<evidence type="ECO:0000313" key="2">
    <source>
        <dbReference type="Proteomes" id="UP000068164"/>
    </source>
</evidence>
<reference evidence="1 2" key="1">
    <citation type="submission" date="2015-11" db="EMBL/GenBank/DDBJ databases">
        <title>Draft Genome Sequence of the Strain BR 10423 (Rhizobium sp.) isolated from nodules of Mimosa pudica.</title>
        <authorList>
            <person name="Barauna A.C."/>
            <person name="Zilli J.E."/>
            <person name="Simoes-Araujo J.L."/>
            <person name="Reis V.M."/>
            <person name="James E.K."/>
            <person name="Reis F.B.Jr."/>
            <person name="Rouws L.F."/>
            <person name="Passos S.R."/>
            <person name="Gois S.R."/>
        </authorList>
    </citation>
    <scope>NUCLEOTIDE SEQUENCE [LARGE SCALE GENOMIC DNA]</scope>
    <source>
        <strain evidence="1 2">BR10423</strain>
    </source>
</reference>
<name>A0A109JWE8_9HYPH</name>
<organism evidence="1 2">
    <name type="scientific">Rhizobium altiplani</name>
    <dbReference type="NCBI Taxonomy" id="1864509"/>
    <lineage>
        <taxon>Bacteria</taxon>
        <taxon>Pseudomonadati</taxon>
        <taxon>Pseudomonadota</taxon>
        <taxon>Alphaproteobacteria</taxon>
        <taxon>Hyphomicrobiales</taxon>
        <taxon>Rhizobiaceae</taxon>
        <taxon>Rhizobium/Agrobacterium group</taxon>
        <taxon>Rhizobium</taxon>
    </lineage>
</organism>
<sequence length="82" mass="8906">MQLEWVEVTNIAYFEDEKVFVGELDATWTDHAAPGTGVAGHSVRVKTQVPGDTSLPFTEVEEKLKAAAIELLSLAAKAIRAH</sequence>
<evidence type="ECO:0000313" key="1">
    <source>
        <dbReference type="EMBL" id="KWV56313.1"/>
    </source>
</evidence>
<accession>A0A109JWE8</accession>
<proteinExistence type="predicted"/>
<comment type="caution">
    <text evidence="1">The sequence shown here is derived from an EMBL/GenBank/DDBJ whole genome shotgun (WGS) entry which is preliminary data.</text>
</comment>
<dbReference type="RefSeq" id="WP_007539251.1">
    <property type="nucleotide sequence ID" value="NZ_LNCD01000039.1"/>
</dbReference>
<protein>
    <submittedName>
        <fullName evidence="1">Uncharacterized protein</fullName>
    </submittedName>
</protein>
<dbReference type="OrthoDB" id="9865124at2"/>
<keyword evidence="2" id="KW-1185">Reference proteome</keyword>
<dbReference type="EMBL" id="LNCD01000039">
    <property type="protein sequence ID" value="KWV56313.1"/>
    <property type="molecule type" value="Genomic_DNA"/>
</dbReference>
<dbReference type="AlphaFoldDB" id="A0A109JWE8"/>
<dbReference type="Proteomes" id="UP000068164">
    <property type="component" value="Unassembled WGS sequence"/>
</dbReference>
<gene>
    <name evidence="1" type="ORF">AS026_34560</name>
</gene>